<evidence type="ECO:0000313" key="3">
    <source>
        <dbReference type="Proteomes" id="UP001501747"/>
    </source>
</evidence>
<gene>
    <name evidence="2" type="ORF">GCM10022247_48630</name>
</gene>
<dbReference type="PRINTS" id="PR00598">
    <property type="entry name" value="HTHMARR"/>
</dbReference>
<dbReference type="Gene3D" id="1.10.10.10">
    <property type="entry name" value="Winged helix-like DNA-binding domain superfamily/Winged helix DNA-binding domain"/>
    <property type="match status" value="1"/>
</dbReference>
<dbReference type="InterPro" id="IPR036390">
    <property type="entry name" value="WH_DNA-bd_sf"/>
</dbReference>
<name>A0ABP7T2I1_9PSEU</name>
<dbReference type="Pfam" id="PF12802">
    <property type="entry name" value="MarR_2"/>
    <property type="match status" value="1"/>
</dbReference>
<reference evidence="3" key="1">
    <citation type="journal article" date="2019" name="Int. J. Syst. Evol. Microbiol.">
        <title>The Global Catalogue of Microorganisms (GCM) 10K type strain sequencing project: providing services to taxonomists for standard genome sequencing and annotation.</title>
        <authorList>
            <consortium name="The Broad Institute Genomics Platform"/>
            <consortium name="The Broad Institute Genome Sequencing Center for Infectious Disease"/>
            <person name="Wu L."/>
            <person name="Ma J."/>
        </authorList>
    </citation>
    <scope>NUCLEOTIDE SEQUENCE [LARGE SCALE GENOMIC DNA]</scope>
    <source>
        <strain evidence="3">JCM 17342</strain>
    </source>
</reference>
<dbReference type="EMBL" id="BAABAL010000018">
    <property type="protein sequence ID" value="GAA4019245.1"/>
    <property type="molecule type" value="Genomic_DNA"/>
</dbReference>
<dbReference type="InterPro" id="IPR039422">
    <property type="entry name" value="MarR/SlyA-like"/>
</dbReference>
<dbReference type="InterPro" id="IPR036388">
    <property type="entry name" value="WH-like_DNA-bd_sf"/>
</dbReference>
<dbReference type="PROSITE" id="PS50995">
    <property type="entry name" value="HTH_MARR_2"/>
    <property type="match status" value="1"/>
</dbReference>
<dbReference type="SMART" id="SM00347">
    <property type="entry name" value="HTH_MARR"/>
    <property type="match status" value="1"/>
</dbReference>
<sequence length="153" mass="16907">MTNKDELVDELIDSMPDWTVALVQLNGLIADRMGVVSTDLHCLHALNHHGPATPGVLAERVGLTPGSASRMVDRLDAAGCVRRVPDPQDRRRVLIEPTEEGLRRVARYYEGLAARTREDLADFPAEHLRALLDFITATRASTLAELTRLRSTS</sequence>
<dbReference type="PANTHER" id="PTHR33164:SF106">
    <property type="entry name" value="TRANSCRIPTIONAL REGULATORY PROTEIN"/>
    <property type="match status" value="1"/>
</dbReference>
<dbReference type="RefSeq" id="WP_344878842.1">
    <property type="nucleotide sequence ID" value="NZ_BAABAL010000018.1"/>
</dbReference>
<proteinExistence type="predicted"/>
<evidence type="ECO:0000313" key="2">
    <source>
        <dbReference type="EMBL" id="GAA4019245.1"/>
    </source>
</evidence>
<dbReference type="InterPro" id="IPR000835">
    <property type="entry name" value="HTH_MarR-typ"/>
</dbReference>
<evidence type="ECO:0000259" key="1">
    <source>
        <dbReference type="PROSITE" id="PS50995"/>
    </source>
</evidence>
<comment type="caution">
    <text evidence="2">The sequence shown here is derived from an EMBL/GenBank/DDBJ whole genome shotgun (WGS) entry which is preliminary data.</text>
</comment>
<protein>
    <submittedName>
        <fullName evidence="2">MarR family transcriptional regulator</fullName>
    </submittedName>
</protein>
<accession>A0ABP7T2I1</accession>
<feature type="domain" description="HTH marR-type" evidence="1">
    <location>
        <begin position="4"/>
        <end position="140"/>
    </location>
</feature>
<dbReference type="PANTHER" id="PTHR33164">
    <property type="entry name" value="TRANSCRIPTIONAL REGULATOR, MARR FAMILY"/>
    <property type="match status" value="1"/>
</dbReference>
<organism evidence="2 3">
    <name type="scientific">Allokutzneria multivorans</name>
    <dbReference type="NCBI Taxonomy" id="1142134"/>
    <lineage>
        <taxon>Bacteria</taxon>
        <taxon>Bacillati</taxon>
        <taxon>Actinomycetota</taxon>
        <taxon>Actinomycetes</taxon>
        <taxon>Pseudonocardiales</taxon>
        <taxon>Pseudonocardiaceae</taxon>
        <taxon>Allokutzneria</taxon>
    </lineage>
</organism>
<keyword evidence="3" id="KW-1185">Reference proteome</keyword>
<dbReference type="SUPFAM" id="SSF46785">
    <property type="entry name" value="Winged helix' DNA-binding domain"/>
    <property type="match status" value="1"/>
</dbReference>
<dbReference type="Proteomes" id="UP001501747">
    <property type="component" value="Unassembled WGS sequence"/>
</dbReference>